<dbReference type="GO" id="GO:0005978">
    <property type="term" value="P:glycogen biosynthetic process"/>
    <property type="evidence" value="ECO:0007669"/>
    <property type="project" value="InterPro"/>
</dbReference>
<dbReference type="HOGENOM" id="CLU_004245_5_0_0"/>
<dbReference type="CAZy" id="GH13">
    <property type="family name" value="Glycoside Hydrolase Family 13"/>
</dbReference>
<dbReference type="InterPro" id="IPR014756">
    <property type="entry name" value="Ig_E-set"/>
</dbReference>
<dbReference type="PIRSF" id="PIRSF000463">
    <property type="entry name" value="GlgB"/>
    <property type="match status" value="1"/>
</dbReference>
<comment type="similarity">
    <text evidence="1">Belongs to the glycosyl hydrolase 13 family.</text>
</comment>
<dbReference type="STRING" id="526227.Mesil_1302"/>
<dbReference type="GO" id="GO:0016798">
    <property type="term" value="F:hydrolase activity, acting on glycosyl bonds"/>
    <property type="evidence" value="ECO:0007669"/>
    <property type="project" value="UniProtKB-KW"/>
</dbReference>
<feature type="domain" description="Glycosyl hydrolase family 13 catalytic" evidence="3">
    <location>
        <begin position="119"/>
        <end position="454"/>
    </location>
</feature>
<dbReference type="Gene3D" id="2.60.40.10">
    <property type="entry name" value="Immunoglobulins"/>
    <property type="match status" value="1"/>
</dbReference>
<dbReference type="eggNOG" id="COG1523">
    <property type="taxonomic scope" value="Bacteria"/>
</dbReference>
<dbReference type="InterPro" id="IPR006047">
    <property type="entry name" value="GH13_cat_dom"/>
</dbReference>
<feature type="compositionally biased region" description="Basic residues" evidence="2">
    <location>
        <begin position="1"/>
        <end position="10"/>
    </location>
</feature>
<evidence type="ECO:0000256" key="2">
    <source>
        <dbReference type="SAM" id="MobiDB-lite"/>
    </source>
</evidence>
<protein>
    <submittedName>
        <fullName evidence="4">Alpha amylase catalytic region</fullName>
    </submittedName>
</protein>
<reference evidence="4 5" key="1">
    <citation type="journal article" date="2010" name="Stand. Genomic Sci.">
        <title>Complete genome sequence of Meiothermus silvanus type strain (VI-R2).</title>
        <authorList>
            <person name="Sikorski J."/>
            <person name="Tindall B.J."/>
            <person name="Lowry S."/>
            <person name="Lucas S."/>
            <person name="Nolan M."/>
            <person name="Copeland A."/>
            <person name="Glavina Del Rio T."/>
            <person name="Tice H."/>
            <person name="Cheng J.F."/>
            <person name="Han C."/>
            <person name="Pitluck S."/>
            <person name="Liolios K."/>
            <person name="Ivanova N."/>
            <person name="Mavromatis K."/>
            <person name="Mikhailova N."/>
            <person name="Pati A."/>
            <person name="Goodwin L."/>
            <person name="Chen A."/>
            <person name="Palaniappan K."/>
            <person name="Land M."/>
            <person name="Hauser L."/>
            <person name="Chang Y.J."/>
            <person name="Jeffries C.D."/>
            <person name="Rohde M."/>
            <person name="Goker M."/>
            <person name="Woyke T."/>
            <person name="Bristow J."/>
            <person name="Eisen J.A."/>
            <person name="Markowitz V."/>
            <person name="Hugenholtz P."/>
            <person name="Kyrpides N.C."/>
            <person name="Klenk H.P."/>
            <person name="Lapidus A."/>
        </authorList>
    </citation>
    <scope>NUCLEOTIDE SEQUENCE [LARGE SCALE GENOMIC DNA]</scope>
    <source>
        <strain evidence="5">ATCC 700542 / DSM 9946 / VI-R2</strain>
    </source>
</reference>
<keyword evidence="5" id="KW-1185">Reference proteome</keyword>
<dbReference type="InterPro" id="IPR013783">
    <property type="entry name" value="Ig-like_fold"/>
</dbReference>
<organism evidence="4 5">
    <name type="scientific">Allomeiothermus silvanus (strain ATCC 700542 / DSM 9946 / NBRC 106475 / NCIMB 13440 / VI-R2)</name>
    <name type="common">Thermus silvanus</name>
    <dbReference type="NCBI Taxonomy" id="526227"/>
    <lineage>
        <taxon>Bacteria</taxon>
        <taxon>Thermotogati</taxon>
        <taxon>Deinococcota</taxon>
        <taxon>Deinococci</taxon>
        <taxon>Thermales</taxon>
        <taxon>Thermaceae</taxon>
        <taxon>Allomeiothermus</taxon>
    </lineage>
</organism>
<dbReference type="KEGG" id="msv:Mesil_1302"/>
<evidence type="ECO:0000313" key="5">
    <source>
        <dbReference type="Proteomes" id="UP000001916"/>
    </source>
</evidence>
<dbReference type="CDD" id="cd11350">
    <property type="entry name" value="AmyAc_4"/>
    <property type="match status" value="1"/>
</dbReference>
<dbReference type="Pfam" id="PF11941">
    <property type="entry name" value="DUF3459"/>
    <property type="match status" value="1"/>
</dbReference>
<dbReference type="SMART" id="SM00642">
    <property type="entry name" value="Aamy"/>
    <property type="match status" value="1"/>
</dbReference>
<sequence>MPGGRIHRPQRISTPLDGISSWSDKPITMHKDQSGTWRAEVDLPDGQHSYKFRLKSLSPFMEGRVVEVTDPQARRIDPQNSEASVIVLRDGQDRTTAPDYPWQHDQVPLPQDDELVIYELHVGEFAWEGDKPGTFEGLVRRLDYLRDLGVNAVELMPVQAFPGERSWGYLPRHFFALEPGYGTPEDFKRLVDECHARGMRVILDMVFNHSDTEAPLNHIDFYYWYRDAREGEPSYGPKFDYERIDDTLGVRPAFRFGLEVAAFWVEEYHVDGYRLDATAVLNNFEFVQAVRDLCKEKAGGKPFYIVAEQLPENPAIATPTGPADGAWHQAFELQVVPALCEVGEPAAALEALQPRNHGYISPARVVNYLESHDEHTLMRVLAEAGITGDKAFRKNKLGATLLFTAVGNPMIHQGQEFGGHRPRDLEIRPLQWELLEHDYGLHLKEHYAFLARLRRETAALRSEDLEPLHLDAQAGVIAYRRGGGGEVVVVANLRDADQTLTLPFPEGAWRELSFGYDLEVSSAQLSEDFPASSAKIYIRRS</sequence>
<proteinExistence type="inferred from homology"/>
<dbReference type="CAZy" id="CBM48">
    <property type="family name" value="Carbohydrate-Binding Module Family 48"/>
</dbReference>
<dbReference type="Gene3D" id="2.60.40.1180">
    <property type="entry name" value="Golgi alpha-mannosidase II"/>
    <property type="match status" value="1"/>
</dbReference>
<dbReference type="CDD" id="cd02859">
    <property type="entry name" value="E_set_AMPKbeta_like_N"/>
    <property type="match status" value="1"/>
</dbReference>
<dbReference type="GO" id="GO:0003844">
    <property type="term" value="F:1,4-alpha-glucan branching enzyme activity"/>
    <property type="evidence" value="ECO:0007669"/>
    <property type="project" value="InterPro"/>
</dbReference>
<dbReference type="SUPFAM" id="SSF51445">
    <property type="entry name" value="(Trans)glycosidases"/>
    <property type="match status" value="1"/>
</dbReference>
<dbReference type="Pfam" id="PF00128">
    <property type="entry name" value="Alpha-amylase"/>
    <property type="match status" value="2"/>
</dbReference>
<evidence type="ECO:0000313" key="4">
    <source>
        <dbReference type="EMBL" id="ADH63196.1"/>
    </source>
</evidence>
<feature type="region of interest" description="Disordered" evidence="2">
    <location>
        <begin position="1"/>
        <end position="26"/>
    </location>
</feature>
<dbReference type="EMBL" id="CP002042">
    <property type="protein sequence ID" value="ADH63196.1"/>
    <property type="molecule type" value="Genomic_DNA"/>
</dbReference>
<dbReference type="Proteomes" id="UP000001916">
    <property type="component" value="Chromosome"/>
</dbReference>
<dbReference type="SUPFAM" id="SSF51011">
    <property type="entry name" value="Glycosyl hydrolase domain"/>
    <property type="match status" value="1"/>
</dbReference>
<dbReference type="InterPro" id="IPR037439">
    <property type="entry name" value="Branching_enzy"/>
</dbReference>
<evidence type="ECO:0000259" key="3">
    <source>
        <dbReference type="SMART" id="SM00642"/>
    </source>
</evidence>
<accession>D7BEF3</accession>
<dbReference type="SUPFAM" id="SSF81296">
    <property type="entry name" value="E set domains"/>
    <property type="match status" value="1"/>
</dbReference>
<dbReference type="InterPro" id="IPR017853">
    <property type="entry name" value="GH"/>
</dbReference>
<gene>
    <name evidence="4" type="ordered locus">Mesil_1302</name>
</gene>
<dbReference type="PANTHER" id="PTHR43002">
    <property type="entry name" value="GLYCOGEN DEBRANCHING ENZYME"/>
    <property type="match status" value="1"/>
</dbReference>
<dbReference type="InterPro" id="IPR022567">
    <property type="entry name" value="DUF3459"/>
</dbReference>
<dbReference type="AlphaFoldDB" id="D7BEF3"/>
<dbReference type="InterPro" id="IPR013780">
    <property type="entry name" value="Glyco_hydro_b"/>
</dbReference>
<dbReference type="Gene3D" id="3.20.20.80">
    <property type="entry name" value="Glycosidases"/>
    <property type="match status" value="1"/>
</dbReference>
<evidence type="ECO:0000256" key="1">
    <source>
        <dbReference type="ARBA" id="ARBA00008061"/>
    </source>
</evidence>
<name>D7BEF3_ALLS1</name>